<dbReference type="Pfam" id="PF01266">
    <property type="entry name" value="DAO"/>
    <property type="match status" value="1"/>
</dbReference>
<comment type="cofactor">
    <cofactor evidence="1 7">
        <name>FAD</name>
        <dbReference type="ChEBI" id="CHEBI:57692"/>
    </cofactor>
</comment>
<feature type="domain" description="Alpha-glycerophosphate oxidase C-terminal" evidence="9">
    <location>
        <begin position="430"/>
        <end position="527"/>
    </location>
</feature>
<dbReference type="EMBL" id="BAAALF010000157">
    <property type="protein sequence ID" value="GAA1263223.1"/>
    <property type="molecule type" value="Genomic_DNA"/>
</dbReference>
<evidence type="ECO:0000256" key="6">
    <source>
        <dbReference type="ARBA" id="ARBA00023002"/>
    </source>
</evidence>
<comment type="similarity">
    <text evidence="2 7">Belongs to the FAD-dependent glycerol-3-phosphate dehydrogenase family.</text>
</comment>
<evidence type="ECO:0000256" key="3">
    <source>
        <dbReference type="ARBA" id="ARBA00022630"/>
    </source>
</evidence>
<protein>
    <recommendedName>
        <fullName evidence="7">Glycerol-3-phosphate dehydrogenase</fullName>
        <ecNumber evidence="7">1.1.5.3</ecNumber>
    </recommendedName>
</protein>
<name>A0ABP4HJZ6_9ACTN</name>
<dbReference type="Gene3D" id="1.10.8.870">
    <property type="entry name" value="Alpha-glycerophosphate oxidase, cap domain"/>
    <property type="match status" value="1"/>
</dbReference>
<evidence type="ECO:0000256" key="5">
    <source>
        <dbReference type="ARBA" id="ARBA00022827"/>
    </source>
</evidence>
<dbReference type="PRINTS" id="PR01001">
    <property type="entry name" value="FADG3PDH"/>
</dbReference>
<evidence type="ECO:0000259" key="8">
    <source>
        <dbReference type="Pfam" id="PF01266"/>
    </source>
</evidence>
<dbReference type="Gene3D" id="3.50.50.60">
    <property type="entry name" value="FAD/NAD(P)-binding domain"/>
    <property type="match status" value="1"/>
</dbReference>
<evidence type="ECO:0000313" key="10">
    <source>
        <dbReference type="EMBL" id="GAA1263223.1"/>
    </source>
</evidence>
<sequence length="537" mass="55702">MTTPAPTPAAPLPLTGSSLNGARRARDLAELRRLADRRTDDRHDQDVDPVDVLVIGGGVTGAGVALDAASRGLSVVLVEKHDLGFGTSRWSSKLVHGGLRYLASGSVGIAHESAVERGILLERTAPHLVRALPQVVPLLPGTSRSATALVRAGFLAGDLLRLAARTPSATLPRSRRLSRAEVLRYAPTVAGAGLRGGLVFWDGQLTDDARLVTALARTAAAHGARVLTRCSAGAATGTGALLRDELTGDSFPVRATMVVNATGVWAGELAPGITLRPSRGTHLVFAQEAFGGLTAGLTVPVPGETNRFVFALPAPDGRVYVGLTDEDAPGPVPDVPQASEAEIDFLLRTVSSALRTPLTRADLLGTFAGLRPLLDTGTGRTADVSRKHAVLTAPDGLVTVVGGKLTTYRRMAQDALDAALAAAGRTAGPCRTRDLPLVGAADRDTLARVPAPLRLVHRYGTEALAVLAEAAGDPALLRPIAPGTETTAAELRFAVRHEGALDAADLLDRRTRIGLAPAVREAALPAARAALEQADQG</sequence>
<keyword evidence="6 7" id="KW-0560">Oxidoreductase</keyword>
<dbReference type="EC" id="1.1.5.3" evidence="7"/>
<dbReference type="Pfam" id="PF16901">
    <property type="entry name" value="DAO_C"/>
    <property type="match status" value="1"/>
</dbReference>
<proteinExistence type="inferred from homology"/>
<dbReference type="PANTHER" id="PTHR11985">
    <property type="entry name" value="GLYCEROL-3-PHOSPHATE DEHYDROGENASE"/>
    <property type="match status" value="1"/>
</dbReference>
<keyword evidence="3 7" id="KW-0285">Flavoprotein</keyword>
<dbReference type="PANTHER" id="PTHR11985:SF35">
    <property type="entry name" value="ANAEROBIC GLYCEROL-3-PHOSPHATE DEHYDROGENASE SUBUNIT A"/>
    <property type="match status" value="1"/>
</dbReference>
<organism evidence="10 11">
    <name type="scientific">Kitasatospora nipponensis</name>
    <dbReference type="NCBI Taxonomy" id="258049"/>
    <lineage>
        <taxon>Bacteria</taxon>
        <taxon>Bacillati</taxon>
        <taxon>Actinomycetota</taxon>
        <taxon>Actinomycetes</taxon>
        <taxon>Kitasatosporales</taxon>
        <taxon>Streptomycetaceae</taxon>
        <taxon>Kitasatospora</taxon>
    </lineage>
</organism>
<dbReference type="InterPro" id="IPR031656">
    <property type="entry name" value="DAO_C"/>
</dbReference>
<dbReference type="InterPro" id="IPR006076">
    <property type="entry name" value="FAD-dep_OxRdtase"/>
</dbReference>
<dbReference type="InterPro" id="IPR000447">
    <property type="entry name" value="G3P_DH_FAD-dep"/>
</dbReference>
<comment type="catalytic activity">
    <reaction evidence="7">
        <text>a quinone + sn-glycerol 3-phosphate = dihydroxyacetone phosphate + a quinol</text>
        <dbReference type="Rhea" id="RHEA:18977"/>
        <dbReference type="ChEBI" id="CHEBI:24646"/>
        <dbReference type="ChEBI" id="CHEBI:57597"/>
        <dbReference type="ChEBI" id="CHEBI:57642"/>
        <dbReference type="ChEBI" id="CHEBI:132124"/>
        <dbReference type="EC" id="1.1.5.3"/>
    </reaction>
</comment>
<feature type="domain" description="FAD dependent oxidoreductase" evidence="8">
    <location>
        <begin position="51"/>
        <end position="408"/>
    </location>
</feature>
<dbReference type="Proteomes" id="UP001500037">
    <property type="component" value="Unassembled WGS sequence"/>
</dbReference>
<keyword evidence="11" id="KW-1185">Reference proteome</keyword>
<dbReference type="InterPro" id="IPR036188">
    <property type="entry name" value="FAD/NAD-bd_sf"/>
</dbReference>
<evidence type="ECO:0000256" key="4">
    <source>
        <dbReference type="ARBA" id="ARBA00022798"/>
    </source>
</evidence>
<evidence type="ECO:0000256" key="2">
    <source>
        <dbReference type="ARBA" id="ARBA00007330"/>
    </source>
</evidence>
<evidence type="ECO:0000256" key="1">
    <source>
        <dbReference type="ARBA" id="ARBA00001974"/>
    </source>
</evidence>
<dbReference type="PROSITE" id="PS00977">
    <property type="entry name" value="FAD_G3PDH_1"/>
    <property type="match status" value="1"/>
</dbReference>
<dbReference type="SUPFAM" id="SSF51905">
    <property type="entry name" value="FAD/NAD(P)-binding domain"/>
    <property type="match status" value="1"/>
</dbReference>
<comment type="caution">
    <text evidence="10">The sequence shown here is derived from an EMBL/GenBank/DDBJ whole genome shotgun (WGS) entry which is preliminary data.</text>
</comment>
<evidence type="ECO:0000313" key="11">
    <source>
        <dbReference type="Proteomes" id="UP001500037"/>
    </source>
</evidence>
<keyword evidence="4" id="KW-0319">Glycerol metabolism</keyword>
<gene>
    <name evidence="10" type="ORF">GCM10009665_61020</name>
</gene>
<accession>A0ABP4HJZ6</accession>
<dbReference type="Gene3D" id="3.30.9.10">
    <property type="entry name" value="D-Amino Acid Oxidase, subunit A, domain 2"/>
    <property type="match status" value="1"/>
</dbReference>
<reference evidence="11" key="1">
    <citation type="journal article" date="2019" name="Int. J. Syst. Evol. Microbiol.">
        <title>The Global Catalogue of Microorganisms (GCM) 10K type strain sequencing project: providing services to taxonomists for standard genome sequencing and annotation.</title>
        <authorList>
            <consortium name="The Broad Institute Genomics Platform"/>
            <consortium name="The Broad Institute Genome Sequencing Center for Infectious Disease"/>
            <person name="Wu L."/>
            <person name="Ma J."/>
        </authorList>
    </citation>
    <scope>NUCLEOTIDE SEQUENCE [LARGE SCALE GENOMIC DNA]</scope>
    <source>
        <strain evidence="11">JCM 13004</strain>
    </source>
</reference>
<dbReference type="PROSITE" id="PS00978">
    <property type="entry name" value="FAD_G3PDH_2"/>
    <property type="match status" value="1"/>
</dbReference>
<keyword evidence="5" id="KW-0274">FAD</keyword>
<evidence type="ECO:0000256" key="7">
    <source>
        <dbReference type="RuleBase" id="RU361217"/>
    </source>
</evidence>
<evidence type="ECO:0000259" key="9">
    <source>
        <dbReference type="Pfam" id="PF16901"/>
    </source>
</evidence>
<dbReference type="RefSeq" id="WP_344445313.1">
    <property type="nucleotide sequence ID" value="NZ_BAAALF010000157.1"/>
</dbReference>
<dbReference type="InterPro" id="IPR038299">
    <property type="entry name" value="DAO_C_sf"/>
</dbReference>